<dbReference type="AlphaFoldDB" id="A0A818TC11"/>
<evidence type="ECO:0000313" key="1">
    <source>
        <dbReference type="EMBL" id="CAF3679750.1"/>
    </source>
</evidence>
<dbReference type="Proteomes" id="UP000663869">
    <property type="component" value="Unassembled WGS sequence"/>
</dbReference>
<accession>A0A818TC11</accession>
<organism evidence="1 2">
    <name type="scientific">Rotaria socialis</name>
    <dbReference type="NCBI Taxonomy" id="392032"/>
    <lineage>
        <taxon>Eukaryota</taxon>
        <taxon>Metazoa</taxon>
        <taxon>Spiralia</taxon>
        <taxon>Gnathifera</taxon>
        <taxon>Rotifera</taxon>
        <taxon>Eurotatoria</taxon>
        <taxon>Bdelloidea</taxon>
        <taxon>Philodinida</taxon>
        <taxon>Philodinidae</taxon>
        <taxon>Rotaria</taxon>
    </lineage>
</organism>
<proteinExistence type="predicted"/>
<dbReference type="EMBL" id="CAJNYU010003519">
    <property type="protein sequence ID" value="CAF3679750.1"/>
    <property type="molecule type" value="Genomic_DNA"/>
</dbReference>
<reference evidence="1" key="1">
    <citation type="submission" date="2021-02" db="EMBL/GenBank/DDBJ databases">
        <authorList>
            <person name="Nowell W R."/>
        </authorList>
    </citation>
    <scope>NUCLEOTIDE SEQUENCE</scope>
</reference>
<evidence type="ECO:0000313" key="2">
    <source>
        <dbReference type="Proteomes" id="UP000663869"/>
    </source>
</evidence>
<sequence>MRRTDLENYFRANNGNLISINSFLSATTDRYVARIFAGDGHIENSDTHLAVLYEIEIDTRLPRSVLFAELSGQKTCQEHKYLWTAKLTLTTDEDEQWNILTEHLQEKKEEES</sequence>
<gene>
    <name evidence="1" type="ORF">FME351_LOCUS26289</name>
</gene>
<protein>
    <submittedName>
        <fullName evidence="1">Uncharacterized protein</fullName>
    </submittedName>
</protein>
<name>A0A818TC11_9BILA</name>
<comment type="caution">
    <text evidence="1">The sequence shown here is derived from an EMBL/GenBank/DDBJ whole genome shotgun (WGS) entry which is preliminary data.</text>
</comment>